<keyword evidence="2" id="KW-1185">Reference proteome</keyword>
<evidence type="ECO:0000313" key="2">
    <source>
        <dbReference type="Proteomes" id="UP001202328"/>
    </source>
</evidence>
<sequence length="142" mass="15840">CILIGSSVSISVVSMDDEGEVIALPVGNKENKTVHEPLNKERSRLTLSCIPFSLTCIFRKNSSVQLVPETEVAVAPKRRKKNIDFHEDVPVQGSEGKESVKLVLLRVQDPGRKLFWRSNFNGVDLHVGLPFFVFIHLDTAKT</sequence>
<evidence type="ECO:0000313" key="1">
    <source>
        <dbReference type="EMBL" id="KAI3866291.1"/>
    </source>
</evidence>
<dbReference type="AlphaFoldDB" id="A0AAD4S5Y0"/>
<proteinExistence type="predicted"/>
<name>A0AAD4S5Y0_9MAGN</name>
<comment type="caution">
    <text evidence="1">The sequence shown here is derived from an EMBL/GenBank/DDBJ whole genome shotgun (WGS) entry which is preliminary data.</text>
</comment>
<reference evidence="1" key="1">
    <citation type="submission" date="2022-04" db="EMBL/GenBank/DDBJ databases">
        <title>A functionally conserved STORR gene fusion in Papaver species that diverged 16.8 million years ago.</title>
        <authorList>
            <person name="Catania T."/>
        </authorList>
    </citation>
    <scope>NUCLEOTIDE SEQUENCE</scope>
    <source>
        <strain evidence="1">S-188037</strain>
    </source>
</reference>
<organism evidence="1 2">
    <name type="scientific">Papaver atlanticum</name>
    <dbReference type="NCBI Taxonomy" id="357466"/>
    <lineage>
        <taxon>Eukaryota</taxon>
        <taxon>Viridiplantae</taxon>
        <taxon>Streptophyta</taxon>
        <taxon>Embryophyta</taxon>
        <taxon>Tracheophyta</taxon>
        <taxon>Spermatophyta</taxon>
        <taxon>Magnoliopsida</taxon>
        <taxon>Ranunculales</taxon>
        <taxon>Papaveraceae</taxon>
        <taxon>Papaveroideae</taxon>
        <taxon>Papaver</taxon>
    </lineage>
</organism>
<dbReference type="Proteomes" id="UP001202328">
    <property type="component" value="Unassembled WGS sequence"/>
</dbReference>
<gene>
    <name evidence="1" type="ORF">MKW98_007946</name>
</gene>
<protein>
    <submittedName>
        <fullName evidence="1">Uncharacterized protein</fullName>
    </submittedName>
</protein>
<dbReference type="EMBL" id="JAJJMB010013673">
    <property type="protein sequence ID" value="KAI3866291.1"/>
    <property type="molecule type" value="Genomic_DNA"/>
</dbReference>
<feature type="non-terminal residue" evidence="1">
    <location>
        <position position="142"/>
    </location>
</feature>
<accession>A0AAD4S5Y0</accession>